<name>A0A291PAF2_9GAMM</name>
<keyword evidence="7 9" id="KW-0472">Membrane</keyword>
<evidence type="ECO:0000256" key="1">
    <source>
        <dbReference type="ARBA" id="ARBA00004429"/>
    </source>
</evidence>
<evidence type="ECO:0000313" key="11">
    <source>
        <dbReference type="Proteomes" id="UP000219993"/>
    </source>
</evidence>
<dbReference type="RefSeq" id="WP_097790112.1">
    <property type="nucleotide sequence ID" value="NZ_CP021435.1"/>
</dbReference>
<sequence length="153" mass="14972">MDITASLHGLIGGILIGLSATWLMITLGRIAGVSGIIGTLVTVRPKGDSAWRLAFLLGLVSGPLALALDGGGLGNVLGRPEAVIGEPAGGVALMLVAGLLVGVGTGIGSGCTSGHGVCGLARLSPRSMVATLTFLVAAIVTVFVVRHLIGGGA</sequence>
<evidence type="ECO:0000313" key="10">
    <source>
        <dbReference type="EMBL" id="ATJ83847.1"/>
    </source>
</evidence>
<dbReference type="Proteomes" id="UP000219993">
    <property type="component" value="Chromosome"/>
</dbReference>
<dbReference type="AlphaFoldDB" id="A0A291PAF2"/>
<dbReference type="EMBL" id="CP021435">
    <property type="protein sequence ID" value="ATJ83847.1"/>
    <property type="molecule type" value="Genomic_DNA"/>
</dbReference>
<dbReference type="PANTHER" id="PTHR30574">
    <property type="entry name" value="INNER MEMBRANE PROTEIN YEDE"/>
    <property type="match status" value="1"/>
</dbReference>
<proteinExistence type="inferred from homology"/>
<feature type="transmembrane region" description="Helical" evidence="9">
    <location>
        <begin position="50"/>
        <end position="68"/>
    </location>
</feature>
<dbReference type="OrthoDB" id="9814020at2"/>
<keyword evidence="3" id="KW-1003">Cell membrane</keyword>
<accession>A0A291PAF2</accession>
<evidence type="ECO:0000256" key="9">
    <source>
        <dbReference type="SAM" id="Phobius"/>
    </source>
</evidence>
<organism evidence="10 11">
    <name type="scientific">Halomonas beimenensis</name>
    <dbReference type="NCBI Taxonomy" id="475662"/>
    <lineage>
        <taxon>Bacteria</taxon>
        <taxon>Pseudomonadati</taxon>
        <taxon>Pseudomonadota</taxon>
        <taxon>Gammaproteobacteria</taxon>
        <taxon>Oceanospirillales</taxon>
        <taxon>Halomonadaceae</taxon>
        <taxon>Halomonas</taxon>
    </lineage>
</organism>
<keyword evidence="4" id="KW-0997">Cell inner membrane</keyword>
<evidence type="ECO:0000256" key="3">
    <source>
        <dbReference type="ARBA" id="ARBA00022475"/>
    </source>
</evidence>
<feature type="transmembrane region" description="Helical" evidence="9">
    <location>
        <begin position="129"/>
        <end position="149"/>
    </location>
</feature>
<dbReference type="PANTHER" id="PTHR30574:SF1">
    <property type="entry name" value="SULPHUR TRANSPORT DOMAIN-CONTAINING PROTEIN"/>
    <property type="match status" value="1"/>
</dbReference>
<keyword evidence="6 9" id="KW-1133">Transmembrane helix</keyword>
<feature type="transmembrane region" description="Helical" evidence="9">
    <location>
        <begin position="88"/>
        <end position="108"/>
    </location>
</feature>
<gene>
    <name evidence="10" type="ORF">BEI_2860</name>
</gene>
<evidence type="ECO:0000256" key="5">
    <source>
        <dbReference type="ARBA" id="ARBA00022692"/>
    </source>
</evidence>
<comment type="subcellular location">
    <subcellularLocation>
        <location evidence="1">Cell inner membrane</location>
        <topology evidence="1">Multi-pass membrane protein</topology>
    </subcellularLocation>
</comment>
<comment type="similarity">
    <text evidence="8">Belongs to the TsuA/YedE (TC 9.B.102) family.</text>
</comment>
<keyword evidence="5 9" id="KW-0812">Transmembrane</keyword>
<evidence type="ECO:0000256" key="4">
    <source>
        <dbReference type="ARBA" id="ARBA00022519"/>
    </source>
</evidence>
<evidence type="ECO:0000256" key="7">
    <source>
        <dbReference type="ARBA" id="ARBA00023136"/>
    </source>
</evidence>
<dbReference type="GO" id="GO:0005886">
    <property type="term" value="C:plasma membrane"/>
    <property type="evidence" value="ECO:0007669"/>
    <property type="project" value="UniProtKB-SubCell"/>
</dbReference>
<dbReference type="KEGG" id="hbe:BEI_2860"/>
<feature type="transmembrane region" description="Helical" evidence="9">
    <location>
        <begin position="20"/>
        <end position="43"/>
    </location>
</feature>
<evidence type="ECO:0000256" key="2">
    <source>
        <dbReference type="ARBA" id="ARBA00022448"/>
    </source>
</evidence>
<dbReference type="InterPro" id="IPR007272">
    <property type="entry name" value="Sulf_transp_TsuA/YedE"/>
</dbReference>
<protein>
    <submittedName>
        <fullName evidence="10">Putative transmembrane protein</fullName>
    </submittedName>
</protein>
<evidence type="ECO:0000256" key="6">
    <source>
        <dbReference type="ARBA" id="ARBA00022989"/>
    </source>
</evidence>
<evidence type="ECO:0000256" key="8">
    <source>
        <dbReference type="ARBA" id="ARBA00035655"/>
    </source>
</evidence>
<reference evidence="10 11" key="1">
    <citation type="journal article" date="2017" name="Sci. Rep.">
        <title>Revealing the Saline Adaptation Strategies of the Halophilic Bacterium Halomonas beimenensis through High-throughput Omics and Transposon Mutagenesis Approaches.</title>
        <authorList>
            <person name="Chen Y.H."/>
            <person name="Lin S.S."/>
            <person name="Shyu Y.T."/>
        </authorList>
    </citation>
    <scope>NUCLEOTIDE SEQUENCE [LARGE SCALE GENOMIC DNA]</scope>
    <source>
        <strain evidence="10 11">NTU-111</strain>
    </source>
</reference>
<keyword evidence="11" id="KW-1185">Reference proteome</keyword>
<keyword evidence="2" id="KW-0813">Transport</keyword>